<dbReference type="Gene3D" id="3.90.230.10">
    <property type="entry name" value="Creatinase/methionine aminopeptidase superfamily"/>
    <property type="match status" value="1"/>
</dbReference>
<evidence type="ECO:0000256" key="5">
    <source>
        <dbReference type="ARBA" id="ARBA00022670"/>
    </source>
</evidence>
<dbReference type="EC" id="3.4.11.9" evidence="4"/>
<evidence type="ECO:0000313" key="14">
    <source>
        <dbReference type="EMBL" id="RZO22741.1"/>
    </source>
</evidence>
<evidence type="ECO:0000313" key="15">
    <source>
        <dbReference type="Proteomes" id="UP000315782"/>
    </source>
</evidence>
<dbReference type="InterPro" id="IPR052433">
    <property type="entry name" value="X-Pro_dipept-like"/>
</dbReference>
<evidence type="ECO:0000256" key="10">
    <source>
        <dbReference type="ARBA" id="ARBA00069363"/>
    </source>
</evidence>
<dbReference type="GO" id="GO:0070006">
    <property type="term" value="F:metalloaminopeptidase activity"/>
    <property type="evidence" value="ECO:0007669"/>
    <property type="project" value="InterPro"/>
</dbReference>
<feature type="domain" description="Aminopeptidase P N-terminal" evidence="13">
    <location>
        <begin position="1"/>
        <end position="135"/>
    </location>
</feature>
<reference evidence="14 15" key="1">
    <citation type="submission" date="2019-02" db="EMBL/GenBank/DDBJ databases">
        <title>Prokaryotic population dynamics and viral predation in marine succession experiment using metagenomics: the confinement effect.</title>
        <authorList>
            <person name="Haro-Moreno J.M."/>
            <person name="Rodriguez-Valera F."/>
            <person name="Lopez-Perez M."/>
        </authorList>
    </citation>
    <scope>NUCLEOTIDE SEQUENCE [LARGE SCALE GENOMIC DNA]</scope>
    <source>
        <strain evidence="14">MED-G163</strain>
    </source>
</reference>
<accession>A0A520MNE9</accession>
<dbReference type="InterPro" id="IPR036005">
    <property type="entry name" value="Creatinase/aminopeptidase-like"/>
</dbReference>
<dbReference type="AlphaFoldDB" id="A0A520MNE9"/>
<dbReference type="Pfam" id="PF05195">
    <property type="entry name" value="AMP_N"/>
    <property type="match status" value="1"/>
</dbReference>
<dbReference type="Gene3D" id="3.40.350.10">
    <property type="entry name" value="Creatinase/prolidase N-terminal domain"/>
    <property type="match status" value="1"/>
</dbReference>
<evidence type="ECO:0000256" key="4">
    <source>
        <dbReference type="ARBA" id="ARBA00012574"/>
    </source>
</evidence>
<dbReference type="Pfam" id="PF00557">
    <property type="entry name" value="Peptidase_M24"/>
    <property type="match status" value="1"/>
</dbReference>
<comment type="catalytic activity">
    <reaction evidence="1">
        <text>Release of any N-terminal amino acid, including proline, that is linked to proline, even from a dipeptide or tripeptide.</text>
        <dbReference type="EC" id="3.4.11.9"/>
    </reaction>
</comment>
<evidence type="ECO:0000256" key="2">
    <source>
        <dbReference type="ARBA" id="ARBA00001936"/>
    </source>
</evidence>
<gene>
    <name evidence="14" type="ORF">EVA96_00925</name>
</gene>
<dbReference type="InterPro" id="IPR029149">
    <property type="entry name" value="Creatin/AminoP/Spt16_N"/>
</dbReference>
<dbReference type="SUPFAM" id="SSF53092">
    <property type="entry name" value="Creatinase/prolidase N-terminal domain"/>
    <property type="match status" value="1"/>
</dbReference>
<keyword evidence="6" id="KW-0479">Metal-binding</keyword>
<evidence type="ECO:0000256" key="12">
    <source>
        <dbReference type="ARBA" id="ARBA00081411"/>
    </source>
</evidence>
<keyword evidence="8" id="KW-0482">Metalloprotease</keyword>
<dbReference type="PANTHER" id="PTHR43226">
    <property type="entry name" value="XAA-PRO AMINOPEPTIDASE 3"/>
    <property type="match status" value="1"/>
</dbReference>
<keyword evidence="5" id="KW-0645">Protease</keyword>
<dbReference type="GO" id="GO:0005829">
    <property type="term" value="C:cytosol"/>
    <property type="evidence" value="ECO:0007669"/>
    <property type="project" value="TreeGrafter"/>
</dbReference>
<sequence length="431" mass="48283">MDKKIYKNRRESLINHLPINCALIVPGADLQYRNSDAAYNLRQESSFYYFSGFCEPSSLMVLLNNGKTIDSIIFVPPKDKLKEIWDGYRAGPIGAVEDYLFDQAFENNKIDELIPELLQGIEKVFYPIGKKEGFDQKVIDWTCAANSKDRYMHSIDIIDGSSLVGNMRLIKDDHEIEIMKHACNISAESYIEVMKAITPEDNEQSVEALFLYEFAKRGGRFPAYNPIIAGGENACVLHYIENNQDLNSSDLLLVDAGCEFEMYASDITRTFPVGGKFSKEQLAIYNIVLKANKAASDAVKTGNSIMEPQLISEKVITEGLLELGILSGDLDSLHSEGAFKNFYMHKIGHWLGLDVHDVGDYMEDGEYMKFKPGMITTIEPGIYISSSMDVEEKWKGIGIRIEDDILVTKSGNINLTAKVPSDPSEIEALMA</sequence>
<comment type="similarity">
    <text evidence="3">Belongs to the peptidase M24B family.</text>
</comment>
<evidence type="ECO:0000256" key="3">
    <source>
        <dbReference type="ARBA" id="ARBA00008766"/>
    </source>
</evidence>
<dbReference type="PANTHER" id="PTHR43226:SF4">
    <property type="entry name" value="XAA-PRO AMINOPEPTIDASE 3"/>
    <property type="match status" value="1"/>
</dbReference>
<dbReference type="GO" id="GO:0006508">
    <property type="term" value="P:proteolysis"/>
    <property type="evidence" value="ECO:0007669"/>
    <property type="project" value="UniProtKB-KW"/>
</dbReference>
<evidence type="ECO:0000256" key="11">
    <source>
        <dbReference type="ARBA" id="ARBA00075356"/>
    </source>
</evidence>
<comment type="cofactor">
    <cofactor evidence="2">
        <name>Mn(2+)</name>
        <dbReference type="ChEBI" id="CHEBI:29035"/>
    </cofactor>
</comment>
<dbReference type="InterPro" id="IPR000994">
    <property type="entry name" value="Pept_M24"/>
</dbReference>
<evidence type="ECO:0000256" key="9">
    <source>
        <dbReference type="ARBA" id="ARBA00023211"/>
    </source>
</evidence>
<evidence type="ECO:0000256" key="6">
    <source>
        <dbReference type="ARBA" id="ARBA00022723"/>
    </source>
</evidence>
<keyword evidence="9" id="KW-0464">Manganese</keyword>
<dbReference type="Proteomes" id="UP000315782">
    <property type="component" value="Unassembled WGS sequence"/>
</dbReference>
<dbReference type="GO" id="GO:0030145">
    <property type="term" value="F:manganese ion binding"/>
    <property type="evidence" value="ECO:0007669"/>
    <property type="project" value="InterPro"/>
</dbReference>
<evidence type="ECO:0000256" key="7">
    <source>
        <dbReference type="ARBA" id="ARBA00022801"/>
    </source>
</evidence>
<name>A0A520MNE9_9GAMM</name>
<evidence type="ECO:0000256" key="8">
    <source>
        <dbReference type="ARBA" id="ARBA00023049"/>
    </source>
</evidence>
<evidence type="ECO:0000259" key="13">
    <source>
        <dbReference type="SMART" id="SM01011"/>
    </source>
</evidence>
<dbReference type="SMART" id="SM01011">
    <property type="entry name" value="AMP_N"/>
    <property type="match status" value="1"/>
</dbReference>
<dbReference type="CDD" id="cd01087">
    <property type="entry name" value="Prolidase"/>
    <property type="match status" value="1"/>
</dbReference>
<organism evidence="14 15">
    <name type="scientific">SAR86 cluster bacterium</name>
    <dbReference type="NCBI Taxonomy" id="2030880"/>
    <lineage>
        <taxon>Bacteria</taxon>
        <taxon>Pseudomonadati</taxon>
        <taxon>Pseudomonadota</taxon>
        <taxon>Gammaproteobacteria</taxon>
        <taxon>SAR86 cluster</taxon>
    </lineage>
</organism>
<dbReference type="EMBL" id="SHBI01000002">
    <property type="protein sequence ID" value="RZO22741.1"/>
    <property type="molecule type" value="Genomic_DNA"/>
</dbReference>
<keyword evidence="7" id="KW-0378">Hydrolase</keyword>
<evidence type="ECO:0000256" key="1">
    <source>
        <dbReference type="ARBA" id="ARBA00001424"/>
    </source>
</evidence>
<comment type="caution">
    <text evidence="14">The sequence shown here is derived from an EMBL/GenBank/DDBJ whole genome shotgun (WGS) entry which is preliminary data.</text>
</comment>
<protein>
    <recommendedName>
        <fullName evidence="10">Xaa-Pro aminopeptidase</fullName>
        <ecNumber evidence="4">3.4.11.9</ecNumber>
    </recommendedName>
    <alternativeName>
        <fullName evidence="11">Aminopeptidase P II</fullName>
    </alternativeName>
    <alternativeName>
        <fullName evidence="12">X-Pro aminopeptidase</fullName>
    </alternativeName>
</protein>
<proteinExistence type="inferred from homology"/>
<dbReference type="InterPro" id="IPR007865">
    <property type="entry name" value="Aminopep_P_N"/>
</dbReference>
<dbReference type="FunFam" id="3.90.230.10:FF:000002">
    <property type="entry name" value="Xaa-Pro aminopeptidase 3"/>
    <property type="match status" value="1"/>
</dbReference>
<dbReference type="SUPFAM" id="SSF55920">
    <property type="entry name" value="Creatinase/aminopeptidase"/>
    <property type="match status" value="1"/>
</dbReference>